<keyword evidence="4" id="KW-1185">Reference proteome</keyword>
<dbReference type="SMR" id="A0A8I6WCR3"/>
<evidence type="ECO:0000313" key="4">
    <source>
        <dbReference type="Proteomes" id="UP000011116"/>
    </source>
</evidence>
<evidence type="ECO:0000256" key="2">
    <source>
        <dbReference type="ARBA" id="ARBA00023043"/>
    </source>
</evidence>
<proteinExistence type="predicted"/>
<reference evidence="4" key="1">
    <citation type="journal article" date="2012" name="Nature">
        <title>A physical, genetic and functional sequence assembly of the barley genome.</title>
        <authorList>
            <consortium name="The International Barley Genome Sequencing Consortium"/>
            <person name="Mayer K.F."/>
            <person name="Waugh R."/>
            <person name="Brown J.W."/>
            <person name="Schulman A."/>
            <person name="Langridge P."/>
            <person name="Platzer M."/>
            <person name="Fincher G.B."/>
            <person name="Muehlbauer G.J."/>
            <person name="Sato K."/>
            <person name="Close T.J."/>
            <person name="Wise R.P."/>
            <person name="Stein N."/>
        </authorList>
    </citation>
    <scope>NUCLEOTIDE SEQUENCE [LARGE SCALE GENOMIC DNA]</scope>
    <source>
        <strain evidence="4">cv. Morex</strain>
    </source>
</reference>
<dbReference type="SUPFAM" id="SSF48403">
    <property type="entry name" value="Ankyrin repeat"/>
    <property type="match status" value="1"/>
</dbReference>
<evidence type="ECO:0000313" key="3">
    <source>
        <dbReference type="EnsemblPlants" id="HORVU.MOREX.r3.1HG0004020.1"/>
    </source>
</evidence>
<dbReference type="Pfam" id="PF12796">
    <property type="entry name" value="Ank_2"/>
    <property type="match status" value="1"/>
</dbReference>
<dbReference type="Gramene" id="HORVU.MOREX.r2.1HG0003120.1">
    <property type="protein sequence ID" value="HORVU.MOREX.r2.1HG0003120.1"/>
    <property type="gene ID" value="HORVU.MOREX.r2.1HG0003120"/>
</dbReference>
<evidence type="ECO:0000256" key="1">
    <source>
        <dbReference type="ARBA" id="ARBA00022737"/>
    </source>
</evidence>
<protein>
    <submittedName>
        <fullName evidence="3">Uncharacterized protein</fullName>
    </submittedName>
</protein>
<dbReference type="InterPro" id="IPR036770">
    <property type="entry name" value="Ankyrin_rpt-contain_sf"/>
</dbReference>
<dbReference type="PANTHER" id="PTHR24186">
    <property type="entry name" value="PROTEIN PHOSPHATASE 1 REGULATORY SUBUNIT"/>
    <property type="match status" value="1"/>
</dbReference>
<dbReference type="Gramene" id="HORVU.MOREX.r3.1HG0004020.1">
    <property type="protein sequence ID" value="HORVU.MOREX.r3.1HG0004020.1"/>
    <property type="gene ID" value="HORVU.MOREX.r3.1HG0004020"/>
</dbReference>
<keyword evidence="2" id="KW-0040">ANK repeat</keyword>
<sequence length="152" mass="16475">MTKCVLTWNNSLTTHGDRDGSTPLHLASSLRCSNRFQQKEGSNPASVFQADNKGLFPIHVAALVGSKDSISIILEKFPGTAGLCAAQGQTFLHVAVMERSLTIVSFVCRTPSLAWILNMQDNDGNTALHLAVQAGKLRMFSSLYGNKEVQLI</sequence>
<dbReference type="PANTHER" id="PTHR24186:SF50">
    <property type="entry name" value="ANKYRIN REPEAT-CONTAINING PROTEIN ITN1-LIKE ISOFORM X1"/>
    <property type="match status" value="1"/>
</dbReference>
<organism evidence="3 4">
    <name type="scientific">Hordeum vulgare subsp. vulgare</name>
    <name type="common">Domesticated barley</name>
    <dbReference type="NCBI Taxonomy" id="112509"/>
    <lineage>
        <taxon>Eukaryota</taxon>
        <taxon>Viridiplantae</taxon>
        <taxon>Streptophyta</taxon>
        <taxon>Embryophyta</taxon>
        <taxon>Tracheophyta</taxon>
        <taxon>Spermatophyta</taxon>
        <taxon>Magnoliopsida</taxon>
        <taxon>Liliopsida</taxon>
        <taxon>Poales</taxon>
        <taxon>Poaceae</taxon>
        <taxon>BOP clade</taxon>
        <taxon>Pooideae</taxon>
        <taxon>Triticodae</taxon>
        <taxon>Triticeae</taxon>
        <taxon>Hordeinae</taxon>
        <taxon>Hordeum</taxon>
    </lineage>
</organism>
<reference evidence="3" key="2">
    <citation type="submission" date="2020-10" db="EMBL/GenBank/DDBJ databases">
        <authorList>
            <person name="Scholz U."/>
            <person name="Mascher M."/>
            <person name="Fiebig A."/>
        </authorList>
    </citation>
    <scope>NUCLEOTIDE SEQUENCE [LARGE SCALE GENOMIC DNA]</scope>
    <source>
        <strain evidence="3">cv. Morex</strain>
    </source>
</reference>
<keyword evidence="1" id="KW-0677">Repeat</keyword>
<dbReference type="Proteomes" id="UP000011116">
    <property type="component" value="Chromosome 1H"/>
</dbReference>
<dbReference type="EnsemblPlants" id="HORVU.MOREX.r3.1HG0004020.1">
    <property type="protein sequence ID" value="HORVU.MOREX.r3.1HG0004020.1"/>
    <property type="gene ID" value="HORVU.MOREX.r3.1HG0004020"/>
</dbReference>
<dbReference type="InterPro" id="IPR002110">
    <property type="entry name" value="Ankyrin_rpt"/>
</dbReference>
<dbReference type="Gene3D" id="1.25.40.20">
    <property type="entry name" value="Ankyrin repeat-containing domain"/>
    <property type="match status" value="2"/>
</dbReference>
<name>A0A8I6WCR3_HORVV</name>
<accession>A0A8I6WCR3</accession>
<dbReference type="AlphaFoldDB" id="A0A8I6WCR3"/>
<reference evidence="3" key="3">
    <citation type="submission" date="2022-01" db="UniProtKB">
        <authorList>
            <consortium name="EnsemblPlants"/>
        </authorList>
    </citation>
    <scope>IDENTIFICATION</scope>
    <source>
        <strain evidence="3">subsp. vulgare</strain>
    </source>
</reference>